<accession>A0A0A9BSE3</accession>
<sequence>MHHMPPQSTRSVKYNYFHVNCIHQKKIDIAAVLPEQSVGYSCLVWNKNNGLNDMHITTQKLVNKLPFLELK</sequence>
<name>A0A0A9BSE3_ARUDO</name>
<dbReference type="AlphaFoldDB" id="A0A0A9BSE3"/>
<reference evidence="1" key="1">
    <citation type="submission" date="2014-09" db="EMBL/GenBank/DDBJ databases">
        <authorList>
            <person name="Magalhaes I.L.F."/>
            <person name="Oliveira U."/>
            <person name="Santos F.R."/>
            <person name="Vidigal T.H.D.A."/>
            <person name="Brescovit A.D."/>
            <person name="Santos A.J."/>
        </authorList>
    </citation>
    <scope>NUCLEOTIDE SEQUENCE</scope>
    <source>
        <tissue evidence="1">Shoot tissue taken approximately 20 cm above the soil surface</tissue>
    </source>
</reference>
<protein>
    <submittedName>
        <fullName evidence="1">Uncharacterized protein</fullName>
    </submittedName>
</protein>
<reference evidence="1" key="2">
    <citation type="journal article" date="2015" name="Data Brief">
        <title>Shoot transcriptome of the giant reed, Arundo donax.</title>
        <authorList>
            <person name="Barrero R.A."/>
            <person name="Guerrero F.D."/>
            <person name="Moolhuijzen P."/>
            <person name="Goolsby J.A."/>
            <person name="Tidwell J."/>
            <person name="Bellgard S.E."/>
            <person name="Bellgard M.I."/>
        </authorList>
    </citation>
    <scope>NUCLEOTIDE SEQUENCE</scope>
    <source>
        <tissue evidence="1">Shoot tissue taken approximately 20 cm above the soil surface</tissue>
    </source>
</reference>
<evidence type="ECO:0000313" key="1">
    <source>
        <dbReference type="EMBL" id="JAD66979.1"/>
    </source>
</evidence>
<organism evidence="1">
    <name type="scientific">Arundo donax</name>
    <name type="common">Giant reed</name>
    <name type="synonym">Donax arundinaceus</name>
    <dbReference type="NCBI Taxonomy" id="35708"/>
    <lineage>
        <taxon>Eukaryota</taxon>
        <taxon>Viridiplantae</taxon>
        <taxon>Streptophyta</taxon>
        <taxon>Embryophyta</taxon>
        <taxon>Tracheophyta</taxon>
        <taxon>Spermatophyta</taxon>
        <taxon>Magnoliopsida</taxon>
        <taxon>Liliopsida</taxon>
        <taxon>Poales</taxon>
        <taxon>Poaceae</taxon>
        <taxon>PACMAD clade</taxon>
        <taxon>Arundinoideae</taxon>
        <taxon>Arundineae</taxon>
        <taxon>Arundo</taxon>
    </lineage>
</organism>
<proteinExistence type="predicted"/>
<dbReference type="EMBL" id="GBRH01230916">
    <property type="protein sequence ID" value="JAD66979.1"/>
    <property type="molecule type" value="Transcribed_RNA"/>
</dbReference>